<dbReference type="InterPro" id="IPR025559">
    <property type="entry name" value="Eis_dom"/>
</dbReference>
<reference evidence="7 8" key="1">
    <citation type="submission" date="2019-11" db="EMBL/GenBank/DDBJ databases">
        <authorList>
            <person name="Holert J."/>
        </authorList>
    </citation>
    <scope>NUCLEOTIDE SEQUENCE [LARGE SCALE GENOMIC DNA]</scope>
    <source>
        <strain evidence="7">BC8_1</strain>
    </source>
</reference>
<dbReference type="InterPro" id="IPR000182">
    <property type="entry name" value="GNAT_dom"/>
</dbReference>
<proteinExistence type="inferred from homology"/>
<sequence>MQFAHLCATVWIVADTSHTSQTPTELTVRSAGEADWPAMALVGATCFGVWQPPEAVDVWRSMMPPDSAVVVCDGPDVVGMALFLDLQVTVPGGALLPMAGVSWVAVLPTHRRRGALRKMFEELHVRMAAKPYPLAGLEASEAGIYGRFGYGPATVLHRRSIDRRAAVFHRDVPDPGGVRVVRAAEHGDHLEEIYERWRLQTPGGLHSPRALWDEVLADREAFRGGGSAYFCLLHADGFALYRVHSGEEKSTVEITKLTAVTPQAHIALWRALLGMDLMATVNVGATHGDVLPYLLTDHRLVRTTGVDDALWLRMLDIPAVLQARSYSADLSVVLDVSDGVLGGGGRFALDVSGGRARCVPTDAAADAHLDLSVLGSLYLGAHRAAAFARAERLRCRDSAVVAALDAAFATDVPAELGFGF</sequence>
<dbReference type="CDD" id="cd04301">
    <property type="entry name" value="NAT_SF"/>
    <property type="match status" value="1"/>
</dbReference>
<feature type="domain" description="N-acetyltransferase" evidence="6">
    <location>
        <begin position="26"/>
        <end position="218"/>
    </location>
</feature>
<dbReference type="Proteomes" id="UP000430146">
    <property type="component" value="Unassembled WGS sequence"/>
</dbReference>
<name>A0A5S9QFC5_MYCVN</name>
<dbReference type="Gene3D" id="3.30.1050.10">
    <property type="entry name" value="SCP2 sterol-binding domain"/>
    <property type="match status" value="1"/>
</dbReference>
<evidence type="ECO:0000256" key="1">
    <source>
        <dbReference type="ARBA" id="ARBA00009213"/>
    </source>
</evidence>
<dbReference type="InterPro" id="IPR016181">
    <property type="entry name" value="Acyl_CoA_acyltransferase"/>
</dbReference>
<keyword evidence="4 5" id="KW-0012">Acyltransferase</keyword>
<evidence type="ECO:0000256" key="2">
    <source>
        <dbReference type="ARBA" id="ARBA00022488"/>
    </source>
</evidence>
<dbReference type="EC" id="2.3.1.-" evidence="7"/>
<accession>A0A5S9QFC5</accession>
<dbReference type="Pfam" id="PF17668">
    <property type="entry name" value="Acetyltransf_17"/>
    <property type="match status" value="1"/>
</dbReference>
<evidence type="ECO:0000259" key="6">
    <source>
        <dbReference type="PROSITE" id="PS51186"/>
    </source>
</evidence>
<dbReference type="NCBIfam" id="NF002368">
    <property type="entry name" value="PRK01346.1-5"/>
    <property type="match status" value="1"/>
</dbReference>
<evidence type="ECO:0000256" key="5">
    <source>
        <dbReference type="HAMAP-Rule" id="MF_01812"/>
    </source>
</evidence>
<dbReference type="Gene3D" id="3.40.630.30">
    <property type="match status" value="2"/>
</dbReference>
<evidence type="ECO:0000256" key="4">
    <source>
        <dbReference type="ARBA" id="ARBA00023315"/>
    </source>
</evidence>
<evidence type="ECO:0000313" key="8">
    <source>
        <dbReference type="Proteomes" id="UP000430146"/>
    </source>
</evidence>
<dbReference type="NCBIfam" id="NF002367">
    <property type="entry name" value="PRK01346.1-4"/>
    <property type="match status" value="1"/>
</dbReference>
<dbReference type="HAMAP" id="MF_01812">
    <property type="entry name" value="Eis"/>
    <property type="match status" value="1"/>
</dbReference>
<dbReference type="InterPro" id="IPR036527">
    <property type="entry name" value="SCP2_sterol-bd_dom_sf"/>
</dbReference>
<organism evidence="7 8">
    <name type="scientific">Mycolicibacterium vanbaalenii</name>
    <name type="common">Mycobacterium vanbaalenii</name>
    <dbReference type="NCBI Taxonomy" id="110539"/>
    <lineage>
        <taxon>Bacteria</taxon>
        <taxon>Bacillati</taxon>
        <taxon>Actinomycetota</taxon>
        <taxon>Actinomycetes</taxon>
        <taxon>Mycobacteriales</taxon>
        <taxon>Mycobacteriaceae</taxon>
        <taxon>Mycolicibacterium</taxon>
    </lineage>
</organism>
<evidence type="ECO:0000313" key="7">
    <source>
        <dbReference type="EMBL" id="CAA0116096.1"/>
    </source>
</evidence>
<gene>
    <name evidence="7" type="primary">eis</name>
    <name evidence="7" type="ORF">AELLOGFF_03862</name>
</gene>
<keyword evidence="8" id="KW-1185">Reference proteome</keyword>
<dbReference type="PANTHER" id="PTHR37817">
    <property type="entry name" value="N-ACETYLTRANSFERASE EIS"/>
    <property type="match status" value="1"/>
</dbReference>
<comment type="similarity">
    <text evidence="1 5">Belongs to the acetyltransferase Eis family.</text>
</comment>
<keyword evidence="2" id="KW-1036">Host cytoplasmic vesicle</keyword>
<dbReference type="GO" id="GO:0030649">
    <property type="term" value="P:aminoglycoside antibiotic catabolic process"/>
    <property type="evidence" value="ECO:0007669"/>
    <property type="project" value="TreeGrafter"/>
</dbReference>
<dbReference type="SUPFAM" id="SSF55729">
    <property type="entry name" value="Acyl-CoA N-acyltransferases (Nat)"/>
    <property type="match status" value="1"/>
</dbReference>
<evidence type="ECO:0000256" key="3">
    <source>
        <dbReference type="ARBA" id="ARBA00022679"/>
    </source>
</evidence>
<feature type="binding site" evidence="5">
    <location>
        <begin position="140"/>
        <end position="141"/>
    </location>
    <ligand>
        <name>acetyl-CoA</name>
        <dbReference type="ChEBI" id="CHEBI:57288"/>
    </ligand>
</feature>
<dbReference type="AlphaFoldDB" id="A0A5S9QFC5"/>
<dbReference type="EMBL" id="CACSIP010000014">
    <property type="protein sequence ID" value="CAA0116096.1"/>
    <property type="molecule type" value="Genomic_DNA"/>
</dbReference>
<protein>
    <submittedName>
        <fullName evidence="7">N-acetyltransferase Eis</fullName>
        <ecNumber evidence="7">2.3.1.-</ecNumber>
    </submittedName>
</protein>
<comment type="subunit">
    <text evidence="5">Homohexamer; trimer of dimers.</text>
</comment>
<dbReference type="Pfam" id="PF13530">
    <property type="entry name" value="SCP2_2"/>
    <property type="match status" value="1"/>
</dbReference>
<dbReference type="InterPro" id="IPR041380">
    <property type="entry name" value="Acetyltransf_17"/>
</dbReference>
<feature type="binding site" evidence="5">
    <location>
        <begin position="112"/>
        <end position="117"/>
    </location>
    <ligand>
        <name>acetyl-CoA</name>
        <dbReference type="ChEBI" id="CHEBI:57288"/>
    </ligand>
</feature>
<dbReference type="PANTHER" id="PTHR37817:SF1">
    <property type="entry name" value="N-ACETYLTRANSFERASE EIS"/>
    <property type="match status" value="1"/>
</dbReference>
<feature type="binding site" evidence="5">
    <location>
        <begin position="104"/>
        <end position="106"/>
    </location>
    <ligand>
        <name>acetyl-CoA</name>
        <dbReference type="ChEBI" id="CHEBI:57288"/>
    </ligand>
</feature>
<feature type="active site" description="Proton donor" evidence="5">
    <location>
        <position position="145"/>
    </location>
</feature>
<feature type="active site" description="Proton acceptor; via carboxylate" evidence="5">
    <location>
        <position position="420"/>
    </location>
</feature>
<dbReference type="GO" id="GO:0034069">
    <property type="term" value="F:aminoglycoside N-acetyltransferase activity"/>
    <property type="evidence" value="ECO:0007669"/>
    <property type="project" value="TreeGrafter"/>
</dbReference>
<keyword evidence="3 5" id="KW-0808">Transferase</keyword>
<dbReference type="Pfam" id="PF13527">
    <property type="entry name" value="Acetyltransf_9"/>
    <property type="match status" value="1"/>
</dbReference>
<dbReference type="PROSITE" id="PS51186">
    <property type="entry name" value="GNAT"/>
    <property type="match status" value="1"/>
</dbReference>
<dbReference type="SUPFAM" id="SSF55718">
    <property type="entry name" value="SCP-like"/>
    <property type="match status" value="1"/>
</dbReference>
<dbReference type="InterPro" id="IPR051554">
    <property type="entry name" value="Acetyltransferase_Eis"/>
</dbReference>
<dbReference type="InterPro" id="IPR022902">
    <property type="entry name" value="NAcTrfase_Eis"/>
</dbReference>